<protein>
    <recommendedName>
        <fullName evidence="3">Tc1-like transposase DDE domain-containing protein</fullName>
    </recommendedName>
</protein>
<feature type="non-terminal residue" evidence="1">
    <location>
        <position position="1"/>
    </location>
</feature>
<evidence type="ECO:0000313" key="2">
    <source>
        <dbReference type="Proteomes" id="UP000276215"/>
    </source>
</evidence>
<dbReference type="EMBL" id="ML120444">
    <property type="protein sequence ID" value="RPA93974.1"/>
    <property type="molecule type" value="Genomic_DNA"/>
</dbReference>
<organism evidence="1 2">
    <name type="scientific">Choiromyces venosus 120613-1</name>
    <dbReference type="NCBI Taxonomy" id="1336337"/>
    <lineage>
        <taxon>Eukaryota</taxon>
        <taxon>Fungi</taxon>
        <taxon>Dikarya</taxon>
        <taxon>Ascomycota</taxon>
        <taxon>Pezizomycotina</taxon>
        <taxon>Pezizomycetes</taxon>
        <taxon>Pezizales</taxon>
        <taxon>Tuberaceae</taxon>
        <taxon>Choiromyces</taxon>
    </lineage>
</organism>
<gene>
    <name evidence="1" type="ORF">L873DRAFT_1703009</name>
</gene>
<keyword evidence="2" id="KW-1185">Reference proteome</keyword>
<dbReference type="OrthoDB" id="2449121at2759"/>
<evidence type="ECO:0000313" key="1">
    <source>
        <dbReference type="EMBL" id="RPA93974.1"/>
    </source>
</evidence>
<accession>A0A3N4JJC9</accession>
<dbReference type="STRING" id="1336337.A0A3N4JJC9"/>
<evidence type="ECO:0008006" key="3">
    <source>
        <dbReference type="Google" id="ProtNLM"/>
    </source>
</evidence>
<dbReference type="AlphaFoldDB" id="A0A3N4JJC9"/>
<dbReference type="Proteomes" id="UP000276215">
    <property type="component" value="Unassembled WGS sequence"/>
</dbReference>
<sequence length="71" mass="8253">QKGELQETIKAAGHLVIFYPVYHYELNFIEHYCGRAKLYTHAHCEYSFLALVPTVPEALAQVSDTLIFKYY</sequence>
<reference evidence="1 2" key="1">
    <citation type="journal article" date="2018" name="Nat. Ecol. Evol.">
        <title>Pezizomycetes genomes reveal the molecular basis of ectomycorrhizal truffle lifestyle.</title>
        <authorList>
            <person name="Murat C."/>
            <person name="Payen T."/>
            <person name="Noel B."/>
            <person name="Kuo A."/>
            <person name="Morin E."/>
            <person name="Chen J."/>
            <person name="Kohler A."/>
            <person name="Krizsan K."/>
            <person name="Balestrini R."/>
            <person name="Da Silva C."/>
            <person name="Montanini B."/>
            <person name="Hainaut M."/>
            <person name="Levati E."/>
            <person name="Barry K.W."/>
            <person name="Belfiori B."/>
            <person name="Cichocki N."/>
            <person name="Clum A."/>
            <person name="Dockter R.B."/>
            <person name="Fauchery L."/>
            <person name="Guy J."/>
            <person name="Iotti M."/>
            <person name="Le Tacon F."/>
            <person name="Lindquist E.A."/>
            <person name="Lipzen A."/>
            <person name="Malagnac F."/>
            <person name="Mello A."/>
            <person name="Molinier V."/>
            <person name="Miyauchi S."/>
            <person name="Poulain J."/>
            <person name="Riccioni C."/>
            <person name="Rubini A."/>
            <person name="Sitrit Y."/>
            <person name="Splivallo R."/>
            <person name="Traeger S."/>
            <person name="Wang M."/>
            <person name="Zifcakova L."/>
            <person name="Wipf D."/>
            <person name="Zambonelli A."/>
            <person name="Paolocci F."/>
            <person name="Nowrousian M."/>
            <person name="Ottonello S."/>
            <person name="Baldrian P."/>
            <person name="Spatafora J.W."/>
            <person name="Henrissat B."/>
            <person name="Nagy L.G."/>
            <person name="Aury J.M."/>
            <person name="Wincker P."/>
            <person name="Grigoriev I.V."/>
            <person name="Bonfante P."/>
            <person name="Martin F.M."/>
        </authorList>
    </citation>
    <scope>NUCLEOTIDE SEQUENCE [LARGE SCALE GENOMIC DNA]</scope>
    <source>
        <strain evidence="1 2">120613-1</strain>
    </source>
</reference>
<name>A0A3N4JJC9_9PEZI</name>
<proteinExistence type="predicted"/>